<feature type="domain" description="Nuclear pore protein Nup188 C-terminal" evidence="11">
    <location>
        <begin position="1451"/>
        <end position="1813"/>
    </location>
</feature>
<keyword evidence="14" id="KW-1185">Reference proteome</keyword>
<feature type="domain" description="Nucleoporin Nup188 N-terminal subdomain III" evidence="12">
    <location>
        <begin position="766"/>
        <end position="1148"/>
    </location>
</feature>
<evidence type="ECO:0000256" key="8">
    <source>
        <dbReference type="ARBA" id="ARBA00038387"/>
    </source>
</evidence>
<dbReference type="Gene3D" id="1.25.10.70">
    <property type="match status" value="1"/>
</dbReference>
<comment type="similarity">
    <text evidence="8">Belongs to the Nup188 family.</text>
</comment>
<evidence type="ECO:0000256" key="1">
    <source>
        <dbReference type="ARBA" id="ARBA00004567"/>
    </source>
</evidence>
<evidence type="ECO:0000256" key="9">
    <source>
        <dbReference type="ARBA" id="ARBA00040174"/>
    </source>
</evidence>
<evidence type="ECO:0000256" key="4">
    <source>
        <dbReference type="ARBA" id="ARBA00022927"/>
    </source>
</evidence>
<dbReference type="InterPro" id="IPR041634">
    <property type="entry name" value="Nup188_C"/>
</dbReference>
<dbReference type="Pfam" id="PF10487">
    <property type="entry name" value="Nup188_N"/>
    <property type="match status" value="1"/>
</dbReference>
<dbReference type="PANTHER" id="PTHR31431">
    <property type="entry name" value="NUCLEOPORIN NUP188 HOMOLOG"/>
    <property type="match status" value="1"/>
</dbReference>
<accession>A0AAJ0C305</accession>
<name>A0AAJ0C305_9PEZI</name>
<dbReference type="GO" id="GO:0051028">
    <property type="term" value="P:mRNA transport"/>
    <property type="evidence" value="ECO:0007669"/>
    <property type="project" value="UniProtKB-KW"/>
</dbReference>
<dbReference type="RefSeq" id="XP_060285436.1">
    <property type="nucleotide sequence ID" value="XM_060427395.1"/>
</dbReference>
<dbReference type="EMBL" id="MU839003">
    <property type="protein sequence ID" value="KAK1769223.1"/>
    <property type="molecule type" value="Genomic_DNA"/>
</dbReference>
<keyword evidence="5" id="KW-0811">Translocation</keyword>
<dbReference type="InterPro" id="IPR044840">
    <property type="entry name" value="Nup188"/>
</dbReference>
<evidence type="ECO:0000256" key="5">
    <source>
        <dbReference type="ARBA" id="ARBA00023010"/>
    </source>
</evidence>
<evidence type="ECO:0000256" key="2">
    <source>
        <dbReference type="ARBA" id="ARBA00022448"/>
    </source>
</evidence>
<protein>
    <recommendedName>
        <fullName evidence="9">Nucleoporin NUP188</fullName>
    </recommendedName>
</protein>
<evidence type="ECO:0000256" key="7">
    <source>
        <dbReference type="ARBA" id="ARBA00023242"/>
    </source>
</evidence>
<dbReference type="GO" id="GO:0006405">
    <property type="term" value="P:RNA export from nucleus"/>
    <property type="evidence" value="ECO:0007669"/>
    <property type="project" value="TreeGrafter"/>
</dbReference>
<dbReference type="Proteomes" id="UP001244011">
    <property type="component" value="Unassembled WGS sequence"/>
</dbReference>
<dbReference type="InterPro" id="IPR018864">
    <property type="entry name" value="Nucleoporin_Nup188_N"/>
</dbReference>
<dbReference type="GO" id="GO:0006606">
    <property type="term" value="P:protein import into nucleus"/>
    <property type="evidence" value="ECO:0007669"/>
    <property type="project" value="TreeGrafter"/>
</dbReference>
<proteinExistence type="inferred from homology"/>
<comment type="caution">
    <text evidence="13">The sequence shown here is derived from an EMBL/GenBank/DDBJ whole genome shotgun (WGS) entry which is preliminary data.</text>
</comment>
<organism evidence="13 14">
    <name type="scientific">Phialemonium atrogriseum</name>
    <dbReference type="NCBI Taxonomy" id="1093897"/>
    <lineage>
        <taxon>Eukaryota</taxon>
        <taxon>Fungi</taxon>
        <taxon>Dikarya</taxon>
        <taxon>Ascomycota</taxon>
        <taxon>Pezizomycotina</taxon>
        <taxon>Sordariomycetes</taxon>
        <taxon>Sordariomycetidae</taxon>
        <taxon>Cephalothecales</taxon>
        <taxon>Cephalothecaceae</taxon>
        <taxon>Phialemonium</taxon>
    </lineage>
</organism>
<evidence type="ECO:0000313" key="13">
    <source>
        <dbReference type="EMBL" id="KAK1769223.1"/>
    </source>
</evidence>
<keyword evidence="7" id="KW-0539">Nucleus</keyword>
<dbReference type="InterPro" id="IPR048883">
    <property type="entry name" value="Nup188_N-subdom_III"/>
</dbReference>
<dbReference type="PANTHER" id="PTHR31431:SF1">
    <property type="entry name" value="NUCLEOPORIN NUP188"/>
    <property type="match status" value="1"/>
</dbReference>
<keyword evidence="2" id="KW-0813">Transport</keyword>
<feature type="domain" description="Nucleoporin Nup188 N-terminal" evidence="10">
    <location>
        <begin position="273"/>
        <end position="427"/>
    </location>
</feature>
<dbReference type="GeneID" id="85310582"/>
<keyword evidence="6" id="KW-0906">Nuclear pore complex</keyword>
<evidence type="ECO:0000256" key="6">
    <source>
        <dbReference type="ARBA" id="ARBA00023132"/>
    </source>
</evidence>
<evidence type="ECO:0000259" key="12">
    <source>
        <dbReference type="Pfam" id="PF21093"/>
    </source>
</evidence>
<evidence type="ECO:0000259" key="10">
    <source>
        <dbReference type="Pfam" id="PF10487"/>
    </source>
</evidence>
<dbReference type="Pfam" id="PF18378">
    <property type="entry name" value="Nup188_C"/>
    <property type="match status" value="1"/>
</dbReference>
<dbReference type="Pfam" id="PF21094">
    <property type="entry name" value="Nup188_SH3-like"/>
    <property type="match status" value="1"/>
</dbReference>
<dbReference type="Pfam" id="PF21093">
    <property type="entry name" value="Nup188_N-subdom_III"/>
    <property type="match status" value="1"/>
</dbReference>
<keyword evidence="4" id="KW-0653">Protein transport</keyword>
<dbReference type="GO" id="GO:0017056">
    <property type="term" value="F:structural constituent of nuclear pore"/>
    <property type="evidence" value="ECO:0007669"/>
    <property type="project" value="InterPro"/>
</dbReference>
<evidence type="ECO:0000256" key="3">
    <source>
        <dbReference type="ARBA" id="ARBA00022816"/>
    </source>
</evidence>
<dbReference type="GO" id="GO:0044611">
    <property type="term" value="C:nuclear pore inner ring"/>
    <property type="evidence" value="ECO:0007669"/>
    <property type="project" value="TreeGrafter"/>
</dbReference>
<evidence type="ECO:0000313" key="14">
    <source>
        <dbReference type="Proteomes" id="UP001244011"/>
    </source>
</evidence>
<evidence type="ECO:0000259" key="11">
    <source>
        <dbReference type="Pfam" id="PF18378"/>
    </source>
</evidence>
<gene>
    <name evidence="13" type="ORF">QBC33DRAFT_532669</name>
</gene>
<comment type="subcellular location">
    <subcellularLocation>
        <location evidence="1">Nucleus</location>
        <location evidence="1">Nuclear pore complex</location>
    </subcellularLocation>
</comment>
<reference evidence="13" key="1">
    <citation type="submission" date="2023-06" db="EMBL/GenBank/DDBJ databases">
        <title>Genome-scale phylogeny and comparative genomics of the fungal order Sordariales.</title>
        <authorList>
            <consortium name="Lawrence Berkeley National Laboratory"/>
            <person name="Hensen N."/>
            <person name="Bonometti L."/>
            <person name="Westerberg I."/>
            <person name="Brannstrom I.O."/>
            <person name="Guillou S."/>
            <person name="Cros-Aarteil S."/>
            <person name="Calhoun S."/>
            <person name="Haridas S."/>
            <person name="Kuo A."/>
            <person name="Mondo S."/>
            <person name="Pangilinan J."/>
            <person name="Riley R."/>
            <person name="Labutti K."/>
            <person name="Andreopoulos B."/>
            <person name="Lipzen A."/>
            <person name="Chen C."/>
            <person name="Yanf M."/>
            <person name="Daum C."/>
            <person name="Ng V."/>
            <person name="Clum A."/>
            <person name="Steindorff A."/>
            <person name="Ohm R."/>
            <person name="Martin F."/>
            <person name="Silar P."/>
            <person name="Natvig D."/>
            <person name="Lalanne C."/>
            <person name="Gautier V."/>
            <person name="Ament-Velasquez S.L."/>
            <person name="Kruys A."/>
            <person name="Hutchinson M.I."/>
            <person name="Powell A.J."/>
            <person name="Barry K."/>
            <person name="Miller A.N."/>
            <person name="Grigoriev I.V."/>
            <person name="Debuchy R."/>
            <person name="Gladieux P."/>
            <person name="Thoren M.H."/>
            <person name="Johannesson H."/>
        </authorList>
    </citation>
    <scope>NUCLEOTIDE SEQUENCE</scope>
    <source>
        <strain evidence="13">8032-3</strain>
    </source>
</reference>
<sequence>MTDRAYFPPLEQCLTGENALLSWKHVACALSVDSPDRLTTPAVSNFLKDPFVHELVKDPSKVFEQPTARSKSEFETKTAAINVTPTPNDKYDISTIKADAQWLSQNAKVNESAALRVVVIAFHSRAHSHLMGPLSIQDFVNLQEAAGVRNGQASAILGSVDTSTTVDAETIWAEFETVESRRRHLLATYLSERRSFTITADFLMTFLLHSQRTVAGSESDALRRAVLKEAFAFDEETDVNIATFEALIPRYFGLLGKFLENPQTVLPSFDSQILTADLETDWMRTSLTEAIHSMSLAFQILDLAGQRFANPDVVSQWFQLTAKYRFFDQLRCPDESVSELVLPLRSIVCVISLSLINLGKSIAYLDQDADLDENEDPYLASPEVLGTIHNTVCGAADANIATASPVIFAWSLVLQKMYVAYQERAERRDLAQNQRAQDGFELENHPYPTGRRNSAGSIVSIEKSPYDLFLATSSLDRDIQPVEQLAMAATSRGLVYDMITDMALCMGNNQQAAFRPVVGSRARMVFLGLLKISFPVVGYLSEPVTALLPVLSGGQQYWDLSNETALAPEREVTALALRDPFLLESYVSQSLHRYPYEFLPFTNLCRILSSSLCSDDRTELLLDFLLKTPSLTFEFDNEWDNYELAHEVDNSNTIRLLTDECLFTPSSARRRHLSSEESFRIPSGTYGRFVTDGGKVVLLEYEHSTLALLGKRLEVNTATDAYRRKPLGFLEPEETAEAINLLATLLRVTVLKAPAPASGAVSEAGLRLLKEASRALPRTKDIITVIHDTLDSVIQDELTDSEGADISVVSSCLRFLHALLPLAPGRVWSYMARCELLNSESRAGRLSRITGNLDMLSERYDLLVSSTHLFSSLVNSVMTSAAQRKIGTRPSSRQEVVDDPWLGVSDKILARVCLSIAQTSVDIYENSATWRFSSEVHRSVVVRDVVGIMNDLITFSFSTGAPDGSKGLTASLVPAAKYVVDSFLSPSAGTLRFQPLLASLLVAFQIPDTTFYPRREQILTDRLLAVLKLATALLRVADYLDQSSSTTQKQLFKVGSLVARLYAVRDAFRLPCLTLLGALVESAGKGNNEPPSLLGYLGPQLSRSFIQILSKLDRPLDRLPTSVGIWEFFSAIMRNRQQWMANSLLTGKTPREALQGDGRISKIHPDSVLNTALERLAHISSMPSKEALAILDFFNSSQNYWPWTIFAMQKDNSFLEVLRSYVRGLKSASVVSKSDPAEAAYQARIASYIAETFAMQLYHLRQMGREENFARDVVDDLDYFLRDGVQVSGYNTSLHANFSKNFANRYSGCSLDDFKTTALAPRSLGPQYYYALDYADAMLKFDAGWIGPRRNGFRHEMETANLNLSLVDAQIALFHAWEYLLLELSVCLLPKNQKIPKQMLQVAEKCLESNQTPQPPDSIFVRITQSRANLALTLLQRLADSSLLPKDITQLLMTVSAALNGVENPFGPEQMNYFRTLLRILYVVLRGSAHSAKSDATTTASSSETPVALTQLVLNILDRMVAQGFRSLVTLVHECESPTGPEDIALITAILQACLSIPGTGQCQTQILNIMASNDVLHVATSLFSWADKLADKGDPVYGELALLFLLELSALPVVAEQLACDGLLSHLTSASLAGFMRRSNVSPFSDNAGAARCYGVWAKGVLPLLLNMLSALGATVAPEVAFVLNQFPNLLRASVERFEAPGISRTATRDAPQYVTLLAVSEVHSLAMLTRVLAVLRANNNRDIAEVGWDGGPLLENVDFWLTSRKVLRERLLPLGSREADWRATRAAEGSGCENRLEERVVAQLMSVRDVLSEDLE</sequence>
<keyword evidence="3" id="KW-0509">mRNA transport</keyword>